<dbReference type="AlphaFoldDB" id="H6L6T2"/>
<feature type="domain" description="Peptidase S9A N-terminal" evidence="6">
    <location>
        <begin position="41"/>
        <end position="442"/>
    </location>
</feature>
<dbReference type="PANTHER" id="PTHR11757:SF19">
    <property type="entry name" value="PROLYL ENDOPEPTIDASE-LIKE"/>
    <property type="match status" value="1"/>
</dbReference>
<dbReference type="SUPFAM" id="SSF50993">
    <property type="entry name" value="Peptidase/esterase 'gauge' domain"/>
    <property type="match status" value="1"/>
</dbReference>
<dbReference type="HOGENOM" id="CLU_011290_0_1_10"/>
<organism evidence="7 8">
    <name type="scientific">Saprospira grandis (strain Lewin)</name>
    <dbReference type="NCBI Taxonomy" id="984262"/>
    <lineage>
        <taxon>Bacteria</taxon>
        <taxon>Pseudomonadati</taxon>
        <taxon>Bacteroidota</taxon>
        <taxon>Saprospiria</taxon>
        <taxon>Saprospirales</taxon>
        <taxon>Saprospiraceae</taxon>
        <taxon>Saprospira</taxon>
    </lineage>
</organism>
<dbReference type="EMBL" id="CP002831">
    <property type="protein sequence ID" value="AFC26362.1"/>
    <property type="molecule type" value="Genomic_DNA"/>
</dbReference>
<evidence type="ECO:0000313" key="8">
    <source>
        <dbReference type="Proteomes" id="UP000007519"/>
    </source>
</evidence>
<evidence type="ECO:0000256" key="4">
    <source>
        <dbReference type="ARBA" id="ARBA00022825"/>
    </source>
</evidence>
<dbReference type="Pfam" id="PF02897">
    <property type="entry name" value="Peptidase_S9_N"/>
    <property type="match status" value="1"/>
</dbReference>
<dbReference type="MEROPS" id="S09.010"/>
<keyword evidence="2" id="KW-0645">Protease</keyword>
<dbReference type="InterPro" id="IPR029058">
    <property type="entry name" value="AB_hydrolase_fold"/>
</dbReference>
<comment type="similarity">
    <text evidence="1">Belongs to the peptidase S9A family.</text>
</comment>
<keyword evidence="3 7" id="KW-0378">Hydrolase</keyword>
<dbReference type="GO" id="GO:0006508">
    <property type="term" value="P:proteolysis"/>
    <property type="evidence" value="ECO:0007669"/>
    <property type="project" value="UniProtKB-KW"/>
</dbReference>
<dbReference type="Pfam" id="PF00326">
    <property type="entry name" value="Peptidase_S9"/>
    <property type="match status" value="1"/>
</dbReference>
<evidence type="ECO:0000256" key="1">
    <source>
        <dbReference type="ARBA" id="ARBA00005228"/>
    </source>
</evidence>
<dbReference type="STRING" id="984262.SGRA_3638"/>
<reference evidence="7 8" key="1">
    <citation type="journal article" date="2012" name="Stand. Genomic Sci.">
        <title>Complete genome sequencing and analysis of Saprospira grandis str. Lewin, a predatory marine bacterium.</title>
        <authorList>
            <person name="Saw J.H."/>
            <person name="Yuryev A."/>
            <person name="Kanbe M."/>
            <person name="Hou S."/>
            <person name="Young A.G."/>
            <person name="Aizawa S."/>
            <person name="Alam M."/>
        </authorList>
    </citation>
    <scope>NUCLEOTIDE SEQUENCE [LARGE SCALE GENOMIC DNA]</scope>
    <source>
        <strain evidence="7 8">Lewin</strain>
    </source>
</reference>
<dbReference type="GO" id="GO:0004252">
    <property type="term" value="F:serine-type endopeptidase activity"/>
    <property type="evidence" value="ECO:0007669"/>
    <property type="project" value="UniProtKB-EC"/>
</dbReference>
<dbReference type="Gene3D" id="2.130.10.120">
    <property type="entry name" value="Prolyl oligopeptidase, N-terminal domain"/>
    <property type="match status" value="1"/>
</dbReference>
<dbReference type="PRINTS" id="PR00862">
    <property type="entry name" value="PROLIGOPTASE"/>
</dbReference>
<name>H6L6T2_SAPGL</name>
<evidence type="ECO:0000313" key="7">
    <source>
        <dbReference type="EMBL" id="AFC26362.1"/>
    </source>
</evidence>
<dbReference type="InterPro" id="IPR001375">
    <property type="entry name" value="Peptidase_S9_cat"/>
</dbReference>
<dbReference type="InterPro" id="IPR002470">
    <property type="entry name" value="Peptidase_S9A"/>
</dbReference>
<evidence type="ECO:0000259" key="6">
    <source>
        <dbReference type="Pfam" id="PF02897"/>
    </source>
</evidence>
<dbReference type="Gene3D" id="3.40.50.1820">
    <property type="entry name" value="alpha/beta hydrolase"/>
    <property type="match status" value="1"/>
</dbReference>
<accession>H6L6T2</accession>
<keyword evidence="8" id="KW-1185">Reference proteome</keyword>
<protein>
    <submittedName>
        <fullName evidence="7">S9 family peptidase</fullName>
        <ecNumber evidence="7">3.4.21.83</ecNumber>
    </submittedName>
</protein>
<dbReference type="SUPFAM" id="SSF53474">
    <property type="entry name" value="alpha/beta-Hydrolases"/>
    <property type="match status" value="1"/>
</dbReference>
<sequence length="720" mass="82490">MQDAKRKAILSLPKQHTILKEFSKNIDDMLNAPKANKRPYKISQHGEERIDNYHWMRLSDAQKMAETPDAQTQEVLAYLQAENEYTAQKMAPFKDLQEEIYQEMIGRLPQREESVPYQMGGYTYGQRYEEGQEYPIYYRIKAGQTEEEILLDLNALAADKAFFQLASFKVSPNGQKLAYTFDDSGRRIYKMAFVDLQSKTTSPIVLQGCSGDIAWASDNEHLFFTARNPETLLSEKVYRYRLGQKQEEAVLVYEEEDKSFYTGVYRSRCQEYIIIWNSSTLSSDYQLLEADQPLGQFWNFMPRQANHEYSIGPDGQGGFYILSNQEAPNFKLLHSSKENTAQQASWSLILPHRPTVFLEDLTVFKDFYVLQERKEGQTHLRLITADKDEYLPFEEEVYMVAMGQNHHFEERNFRYIYGSMTTPNSVYAYHLEDGRKELLKQQEVVGGHTPADYQTERLWVEARDGAKVPVSLVYKKGFKKDGKNALLLYAYGAYGHTVDPYFSAARLSLLDRGFAFAIAHVRGGQALGRDWFEQGRVFNKKNSFYDFIDVAQSLCLQQYSSAEKLFGMGGSAGGLLMGAVANMAPTAFRGLVAAVPFVDVLNTMSDASIPLTTNEYDQWGNPEEEEAYRYILSYSPYENVQAQYYCAILVTTGYHDSQVQYWEPAKWVAELRDKKLDQNTLLLHTNLEAGHGGASGRFQAYKELALEYAFLFACLAEDEA</sequence>
<dbReference type="KEGG" id="sgn:SGRA_3638"/>
<dbReference type="PANTHER" id="PTHR11757">
    <property type="entry name" value="PROTEASE FAMILY S9A OLIGOPEPTIDASE"/>
    <property type="match status" value="1"/>
</dbReference>
<dbReference type="Proteomes" id="UP000007519">
    <property type="component" value="Chromosome"/>
</dbReference>
<evidence type="ECO:0000256" key="3">
    <source>
        <dbReference type="ARBA" id="ARBA00022801"/>
    </source>
</evidence>
<dbReference type="eggNOG" id="COG1770">
    <property type="taxonomic scope" value="Bacteria"/>
</dbReference>
<keyword evidence="4" id="KW-0720">Serine protease</keyword>
<dbReference type="InterPro" id="IPR023302">
    <property type="entry name" value="Pept_S9A_N"/>
</dbReference>
<proteinExistence type="inferred from homology"/>
<evidence type="ECO:0000259" key="5">
    <source>
        <dbReference type="Pfam" id="PF00326"/>
    </source>
</evidence>
<gene>
    <name evidence="7" type="primary">ptrB</name>
    <name evidence="7" type="ordered locus">SGRA_3638</name>
</gene>
<evidence type="ECO:0000256" key="2">
    <source>
        <dbReference type="ARBA" id="ARBA00022670"/>
    </source>
</evidence>
<dbReference type="EC" id="3.4.21.83" evidence="7"/>
<dbReference type="InterPro" id="IPR051543">
    <property type="entry name" value="Serine_Peptidase_S9A"/>
</dbReference>
<feature type="domain" description="Peptidase S9 prolyl oligopeptidase catalytic" evidence="5">
    <location>
        <begin position="501"/>
        <end position="716"/>
    </location>
</feature>